<evidence type="ECO:0000313" key="3">
    <source>
        <dbReference type="RefSeq" id="XP_050549847.1"/>
    </source>
</evidence>
<dbReference type="GO" id="GO:0012505">
    <property type="term" value="C:endomembrane system"/>
    <property type="evidence" value="ECO:0007669"/>
    <property type="project" value="TreeGrafter"/>
</dbReference>
<dbReference type="RefSeq" id="XP_050549847.1">
    <property type="nucleotide sequence ID" value="XM_050693890.1"/>
</dbReference>
<evidence type="ECO:0000313" key="6">
    <source>
        <dbReference type="RefSeq" id="XP_050549850.1"/>
    </source>
</evidence>
<dbReference type="RefSeq" id="XP_050549850.1">
    <property type="nucleotide sequence ID" value="XM_050693893.1"/>
</dbReference>
<proteinExistence type="predicted"/>
<dbReference type="RefSeq" id="XP_050549848.1">
    <property type="nucleotide sequence ID" value="XM_050693891.1"/>
</dbReference>
<organism evidence="2 6">
    <name type="scientific">Spodoptera frugiperda</name>
    <name type="common">Fall armyworm</name>
    <dbReference type="NCBI Taxonomy" id="7108"/>
    <lineage>
        <taxon>Eukaryota</taxon>
        <taxon>Metazoa</taxon>
        <taxon>Ecdysozoa</taxon>
        <taxon>Arthropoda</taxon>
        <taxon>Hexapoda</taxon>
        <taxon>Insecta</taxon>
        <taxon>Pterygota</taxon>
        <taxon>Neoptera</taxon>
        <taxon>Endopterygota</taxon>
        <taxon>Lepidoptera</taxon>
        <taxon>Glossata</taxon>
        <taxon>Ditrysia</taxon>
        <taxon>Noctuoidea</taxon>
        <taxon>Noctuidae</taxon>
        <taxon>Amphipyrinae</taxon>
        <taxon>Spodoptera</taxon>
    </lineage>
</organism>
<evidence type="ECO:0000313" key="5">
    <source>
        <dbReference type="RefSeq" id="XP_050549849.1"/>
    </source>
</evidence>
<dbReference type="Proteomes" id="UP000829999">
    <property type="component" value="Chromosome 5"/>
</dbReference>
<gene>
    <name evidence="3 4 5 6 7" type="primary">LOC118271758</name>
</gene>
<dbReference type="AlphaFoldDB" id="A0A9R0DMT4"/>
<dbReference type="OrthoDB" id="6428749at2759"/>
<dbReference type="InterPro" id="IPR036928">
    <property type="entry name" value="AS_sf"/>
</dbReference>
<evidence type="ECO:0000313" key="2">
    <source>
        <dbReference type="Proteomes" id="UP000829999"/>
    </source>
</evidence>
<name>A0A9R0DMT4_SPOFR</name>
<dbReference type="RefSeq" id="XP_050549849.1">
    <property type="nucleotide sequence ID" value="XM_050693892.1"/>
</dbReference>
<dbReference type="Pfam" id="PF01425">
    <property type="entry name" value="Amidase"/>
    <property type="match status" value="1"/>
</dbReference>
<dbReference type="InterPro" id="IPR052739">
    <property type="entry name" value="FAAH2"/>
</dbReference>
<evidence type="ECO:0000313" key="7">
    <source>
        <dbReference type="RefSeq" id="XP_050549851.1"/>
    </source>
</evidence>
<accession>A0A9R0DMT4</accession>
<dbReference type="InterPro" id="IPR023631">
    <property type="entry name" value="Amidase_dom"/>
</dbReference>
<dbReference type="PANTHER" id="PTHR43372:SF1">
    <property type="entry name" value="LD38433P"/>
    <property type="match status" value="1"/>
</dbReference>
<feature type="domain" description="Amidase" evidence="1">
    <location>
        <begin position="91"/>
        <end position="526"/>
    </location>
</feature>
<dbReference type="Gene3D" id="3.90.1300.10">
    <property type="entry name" value="Amidase signature (AS) domain"/>
    <property type="match status" value="1"/>
</dbReference>
<protein>
    <submittedName>
        <fullName evidence="3">Fatty-acid amide hydrolase 2-A-like isoform X1</fullName>
    </submittedName>
    <submittedName>
        <fullName evidence="4">Fatty-acid amide hydrolase 2-A-like isoform X2</fullName>
    </submittedName>
    <submittedName>
        <fullName evidence="5">Fatty-acid amide hydrolase 2-A-like isoform X3</fullName>
    </submittedName>
    <submittedName>
        <fullName evidence="6">Fatty-acid amide hydrolase 2-A-like isoform X4</fullName>
    </submittedName>
    <submittedName>
        <fullName evidence="7">Fatty-acid amide hydrolase 2-A-like isoform X5</fullName>
    </submittedName>
</protein>
<dbReference type="PANTHER" id="PTHR43372">
    <property type="entry name" value="FATTY-ACID AMIDE HYDROLASE"/>
    <property type="match status" value="1"/>
</dbReference>
<evidence type="ECO:0000313" key="4">
    <source>
        <dbReference type="RefSeq" id="XP_050549848.1"/>
    </source>
</evidence>
<sequence length="548" mass="60944">MSITNSEKKDKIELSSNKPEKIFCGMVSNMIKHVFLIFRTYLDMFIDLVYGYFWEGKRKPIPALEKRHAMLAESAVTLAAKIRNKELKSEDLVRACIERIQQVNPIINAVTDERYEDALNEAREVDKLIESGLPDDYFQKKPFLGVPFTAKESHAARGMLHTLGVVSRRHVRAHHDAECVRRVKGAGAILVAVTNVPEINKWMESRNFVFGQTNNPHHTGRTPGGSSGGEAALHASIAAPISLCSDIGGSTRMPAFFCGLYALNPTSGYTSLKGSALRTGKEKSMASIGFISRHCSDLIPLTKTIVIADKAQELNLDRPVDVKKLRYFYVETAQDLRVSPISADLRAAMNRAITKLTEAVSSTDQAPAPYYHRGFNHMFVLWRYWMTHEEDVFAELLTNNTGTAYFYKEFPKKLLGMSDYTLPAILKLADDQVLPPVNKQWAEQLTKELTDDLIKLLGDDGVLLFPSSPQVAPYHYSPIVRPFNFAYWAIFNALRFPAAQVPLGLNSDKLPVGIQVVAAPRQEALCAAVAQHLGEALGGVVPPCQILQ</sequence>
<dbReference type="GeneID" id="118271758"/>
<dbReference type="RefSeq" id="XP_050549851.1">
    <property type="nucleotide sequence ID" value="XM_050693894.1"/>
</dbReference>
<evidence type="ECO:0000259" key="1">
    <source>
        <dbReference type="Pfam" id="PF01425"/>
    </source>
</evidence>
<reference evidence="3 4" key="1">
    <citation type="submission" date="2025-04" db="UniProtKB">
        <authorList>
            <consortium name="RefSeq"/>
        </authorList>
    </citation>
    <scope>IDENTIFICATION</scope>
    <source>
        <tissue evidence="3 4">Whole larval tissue</tissue>
    </source>
</reference>
<dbReference type="SUPFAM" id="SSF75304">
    <property type="entry name" value="Amidase signature (AS) enzymes"/>
    <property type="match status" value="1"/>
</dbReference>
<keyword evidence="2" id="KW-1185">Reference proteome</keyword>